<protein>
    <recommendedName>
        <fullName evidence="3">Ester cyclase</fullName>
    </recommendedName>
</protein>
<dbReference type="Proteomes" id="UP000642509">
    <property type="component" value="Unassembled WGS sequence"/>
</dbReference>
<dbReference type="Pfam" id="PF07366">
    <property type="entry name" value="SnoaL"/>
    <property type="match status" value="1"/>
</dbReference>
<gene>
    <name evidence="1" type="ORF">GCM10010977_32660</name>
</gene>
<proteinExistence type="predicted"/>
<accession>A0ABQ2MDI8</accession>
<reference evidence="2" key="1">
    <citation type="journal article" date="2019" name="Int. J. Syst. Evol. Microbiol.">
        <title>The Global Catalogue of Microorganisms (GCM) 10K type strain sequencing project: providing services to taxonomists for standard genome sequencing and annotation.</title>
        <authorList>
            <consortium name="The Broad Institute Genomics Platform"/>
            <consortium name="The Broad Institute Genome Sequencing Center for Infectious Disease"/>
            <person name="Wu L."/>
            <person name="Ma J."/>
        </authorList>
    </citation>
    <scope>NUCLEOTIDE SEQUENCE [LARGE SCALE GENOMIC DNA]</scope>
    <source>
        <strain evidence="2">CGMCC 1.7064</strain>
    </source>
</reference>
<comment type="caution">
    <text evidence="1">The sequence shown here is derived from an EMBL/GenBank/DDBJ whole genome shotgun (WGS) entry which is preliminary data.</text>
</comment>
<dbReference type="RefSeq" id="WP_159554389.1">
    <property type="nucleotide sequence ID" value="NZ_BAAAOU010000016.1"/>
</dbReference>
<keyword evidence="2" id="KW-1185">Reference proteome</keyword>
<dbReference type="InterPro" id="IPR032710">
    <property type="entry name" value="NTF2-like_dom_sf"/>
</dbReference>
<evidence type="ECO:0000313" key="1">
    <source>
        <dbReference type="EMBL" id="GGO49841.1"/>
    </source>
</evidence>
<organism evidence="1 2">
    <name type="scientific">Citricoccus zhacaiensis</name>
    <dbReference type="NCBI Taxonomy" id="489142"/>
    <lineage>
        <taxon>Bacteria</taxon>
        <taxon>Bacillati</taxon>
        <taxon>Actinomycetota</taxon>
        <taxon>Actinomycetes</taxon>
        <taxon>Micrococcales</taxon>
        <taxon>Micrococcaceae</taxon>
        <taxon>Citricoccus</taxon>
    </lineage>
</organism>
<evidence type="ECO:0000313" key="2">
    <source>
        <dbReference type="Proteomes" id="UP000642509"/>
    </source>
</evidence>
<dbReference type="Gene3D" id="3.10.450.50">
    <property type="match status" value="1"/>
</dbReference>
<dbReference type="InterPro" id="IPR009959">
    <property type="entry name" value="Cyclase_SnoaL-like"/>
</dbReference>
<dbReference type="EMBL" id="BMLQ01000014">
    <property type="protein sequence ID" value="GGO49841.1"/>
    <property type="molecule type" value="Genomic_DNA"/>
</dbReference>
<dbReference type="SUPFAM" id="SSF54427">
    <property type="entry name" value="NTF2-like"/>
    <property type="match status" value="1"/>
</dbReference>
<sequence length="132" mass="14852">MPAPDDATRSAHAAVTTRLVEEVLVGGNLGMLDRLYTPALAPVAHRWIAPFHTSFPDVRMQIVQLVREEDTVAARFRCSGIQLGPWRGHAPTGRRFENIDEAYLFTFREGLIAKAWGLADTLERFRRLGLRP</sequence>
<evidence type="ECO:0008006" key="3">
    <source>
        <dbReference type="Google" id="ProtNLM"/>
    </source>
</evidence>
<name>A0ABQ2MDI8_9MICC</name>